<evidence type="ECO:0000256" key="1">
    <source>
        <dbReference type="ARBA" id="ARBA00004370"/>
    </source>
</evidence>
<organism evidence="7 8">
    <name type="scientific">Paspalum notatum var. saurae</name>
    <dbReference type="NCBI Taxonomy" id="547442"/>
    <lineage>
        <taxon>Eukaryota</taxon>
        <taxon>Viridiplantae</taxon>
        <taxon>Streptophyta</taxon>
        <taxon>Embryophyta</taxon>
        <taxon>Tracheophyta</taxon>
        <taxon>Spermatophyta</taxon>
        <taxon>Magnoliopsida</taxon>
        <taxon>Liliopsida</taxon>
        <taxon>Poales</taxon>
        <taxon>Poaceae</taxon>
        <taxon>PACMAD clade</taxon>
        <taxon>Panicoideae</taxon>
        <taxon>Andropogonodae</taxon>
        <taxon>Paspaleae</taxon>
        <taxon>Paspalinae</taxon>
        <taxon>Paspalum</taxon>
    </lineage>
</organism>
<keyword evidence="5 6" id="KW-0472">Membrane</keyword>
<dbReference type="AlphaFoldDB" id="A0AAQ3X5I4"/>
<accession>A0AAQ3X5I4</accession>
<dbReference type="PANTHER" id="PTHR31113:SF2">
    <property type="entry name" value="OS04G0423200 PROTEIN"/>
    <property type="match status" value="1"/>
</dbReference>
<comment type="subcellular location">
    <subcellularLocation>
        <location evidence="1">Membrane</location>
    </subcellularLocation>
</comment>
<gene>
    <name evidence="7" type="ORF">U9M48_032541</name>
</gene>
<dbReference type="Proteomes" id="UP001341281">
    <property type="component" value="Chromosome 07"/>
</dbReference>
<keyword evidence="3 6" id="KW-0812">Transmembrane</keyword>
<keyword evidence="4 6" id="KW-1133">Transmembrane helix</keyword>
<feature type="transmembrane region" description="Helical" evidence="6">
    <location>
        <begin position="111"/>
        <end position="143"/>
    </location>
</feature>
<protein>
    <submittedName>
        <fullName evidence="7">Uncharacterized protein</fullName>
    </submittedName>
</protein>
<comment type="similarity">
    <text evidence="2">Belongs to the UPF0496 family.</text>
</comment>
<evidence type="ECO:0000256" key="3">
    <source>
        <dbReference type="ARBA" id="ARBA00022692"/>
    </source>
</evidence>
<dbReference type="GO" id="GO:0016020">
    <property type="term" value="C:membrane"/>
    <property type="evidence" value="ECO:0007669"/>
    <property type="project" value="UniProtKB-SubCell"/>
</dbReference>
<evidence type="ECO:0000256" key="4">
    <source>
        <dbReference type="ARBA" id="ARBA00022989"/>
    </source>
</evidence>
<evidence type="ECO:0000256" key="2">
    <source>
        <dbReference type="ARBA" id="ARBA00009074"/>
    </source>
</evidence>
<keyword evidence="8" id="KW-1185">Reference proteome</keyword>
<name>A0AAQ3X5I4_PASNO</name>
<proteinExistence type="inferred from homology"/>
<evidence type="ECO:0000313" key="7">
    <source>
        <dbReference type="EMBL" id="WVZ85641.1"/>
    </source>
</evidence>
<evidence type="ECO:0000256" key="5">
    <source>
        <dbReference type="ARBA" id="ARBA00023136"/>
    </source>
</evidence>
<dbReference type="EMBL" id="CP144751">
    <property type="protein sequence ID" value="WVZ85641.1"/>
    <property type="molecule type" value="Genomic_DNA"/>
</dbReference>
<sequence>MTTRRRKSSEIELTMAVYFDVSAEASEMCKHLLKNIKSTQSNYRSMDSFLAWQTVRPTLVPASLQSNPFCTMTRSNFRQAHDRSSCILRSIRSCHRRVARKLRMVKAVKKLWRACVVMVCGVATAAAICAAAHLLFFGLLIAARGDSGGATKRSSRTMTKSLLRLREQLDTAAKGTYVLGRDLVARLSDGIERENDMARRCVERSGQRCPVQEMVSELRRSMLQLEACRGAGGARVPQPCHHTKGSTFGDPRDLQSAMNRNLELAIACLMKINMCSHTLQRIKTLKGMILLCKQEQ</sequence>
<evidence type="ECO:0000313" key="8">
    <source>
        <dbReference type="Proteomes" id="UP001341281"/>
    </source>
</evidence>
<dbReference type="PANTHER" id="PTHR31113">
    <property type="entry name" value="UPF0496 PROTEIN 3-RELATED"/>
    <property type="match status" value="1"/>
</dbReference>
<evidence type="ECO:0000256" key="6">
    <source>
        <dbReference type="SAM" id="Phobius"/>
    </source>
</evidence>
<dbReference type="InterPro" id="IPR007749">
    <property type="entry name" value="DUF677"/>
</dbReference>
<reference evidence="7 8" key="1">
    <citation type="submission" date="2024-02" db="EMBL/GenBank/DDBJ databases">
        <title>High-quality chromosome-scale genome assembly of Pensacola bahiagrass (Paspalum notatum Flugge var. saurae).</title>
        <authorList>
            <person name="Vega J.M."/>
            <person name="Podio M."/>
            <person name="Orjuela J."/>
            <person name="Siena L.A."/>
            <person name="Pessino S.C."/>
            <person name="Combes M.C."/>
            <person name="Mariac C."/>
            <person name="Albertini E."/>
            <person name="Pupilli F."/>
            <person name="Ortiz J.P.A."/>
            <person name="Leblanc O."/>
        </authorList>
    </citation>
    <scope>NUCLEOTIDE SEQUENCE [LARGE SCALE GENOMIC DNA]</scope>
    <source>
        <strain evidence="7">R1</strain>
        <tissue evidence="7">Leaf</tissue>
    </source>
</reference>